<organism evidence="2 3">
    <name type="scientific">Nocardia ninae NBRC 108245</name>
    <dbReference type="NCBI Taxonomy" id="1210091"/>
    <lineage>
        <taxon>Bacteria</taxon>
        <taxon>Bacillati</taxon>
        <taxon>Actinomycetota</taxon>
        <taxon>Actinomycetes</taxon>
        <taxon>Mycobacteriales</taxon>
        <taxon>Nocardiaceae</taxon>
        <taxon>Nocardia</taxon>
    </lineage>
</organism>
<dbReference type="OrthoDB" id="4555755at2"/>
<comment type="caution">
    <text evidence="2">The sequence shown here is derived from an EMBL/GenBank/DDBJ whole genome shotgun (WGS) entry which is preliminary data.</text>
</comment>
<dbReference type="AlphaFoldDB" id="A0A511MT22"/>
<dbReference type="Proteomes" id="UP000321424">
    <property type="component" value="Unassembled WGS sequence"/>
</dbReference>
<name>A0A511MT22_9NOCA</name>
<accession>A0A511MT22</accession>
<evidence type="ECO:0000313" key="2">
    <source>
        <dbReference type="EMBL" id="GEM43720.1"/>
    </source>
</evidence>
<evidence type="ECO:0000313" key="3">
    <source>
        <dbReference type="Proteomes" id="UP000321424"/>
    </source>
</evidence>
<feature type="region of interest" description="Disordered" evidence="1">
    <location>
        <begin position="123"/>
        <end position="167"/>
    </location>
</feature>
<reference evidence="2 3" key="1">
    <citation type="submission" date="2019-07" db="EMBL/GenBank/DDBJ databases">
        <title>Whole genome shotgun sequence of Nocardia ninae NBRC 108245.</title>
        <authorList>
            <person name="Hosoyama A."/>
            <person name="Uohara A."/>
            <person name="Ohji S."/>
            <person name="Ichikawa N."/>
        </authorList>
    </citation>
    <scope>NUCLEOTIDE SEQUENCE [LARGE SCALE GENOMIC DNA]</scope>
    <source>
        <strain evidence="2 3">NBRC 108245</strain>
    </source>
</reference>
<gene>
    <name evidence="2" type="ORF">NN4_82390</name>
</gene>
<dbReference type="RefSeq" id="WP_147142836.1">
    <property type="nucleotide sequence ID" value="NZ_BJXA01000111.1"/>
</dbReference>
<evidence type="ECO:0000256" key="1">
    <source>
        <dbReference type="SAM" id="MobiDB-lite"/>
    </source>
</evidence>
<proteinExistence type="predicted"/>
<protein>
    <submittedName>
        <fullName evidence="2">Uncharacterized protein</fullName>
    </submittedName>
</protein>
<sequence>MSTENTTPDMDLDDPFITRYAEKVEDPQEVLMRADFARMQHVLHTMDRIEVGAEFEQLTEQADEIDLRWLDGSTEEREAWTYLADAHHDWKHAPDTMRRFHDQIAHDRAGGWDALTPMQWHSQQQARELTGHGAWSTPEREAGRDPIPGHAFAGLVNGVEREQEVER</sequence>
<dbReference type="EMBL" id="BJXA01000111">
    <property type="protein sequence ID" value="GEM43720.1"/>
    <property type="molecule type" value="Genomic_DNA"/>
</dbReference>
<keyword evidence="3" id="KW-1185">Reference proteome</keyword>